<dbReference type="InterPro" id="IPR002376">
    <property type="entry name" value="Formyl_transf_N"/>
</dbReference>
<evidence type="ECO:0000313" key="10">
    <source>
        <dbReference type="EMBL" id="RZO24792.1"/>
    </source>
</evidence>
<dbReference type="CDD" id="cd08646">
    <property type="entry name" value="FMT_core_Met-tRNA-FMT_N"/>
    <property type="match status" value="1"/>
</dbReference>
<keyword evidence="6" id="KW-0648">Protein biosynthesis</keyword>
<comment type="function">
    <text evidence="1">Attaches a formyl group to the free amino group of methionyl-tRNA(fMet). The formyl group appears to play a dual role in the initiator identity of N-formylmethionyl-tRNA by promoting its recognition by IF2 and preventing the misappropriation of this tRNA by the elongation apparatus.</text>
</comment>
<dbReference type="PANTHER" id="PTHR11138">
    <property type="entry name" value="METHIONYL-TRNA FORMYLTRANSFERASE"/>
    <property type="match status" value="1"/>
</dbReference>
<evidence type="ECO:0000256" key="2">
    <source>
        <dbReference type="ARBA" id="ARBA00010699"/>
    </source>
</evidence>
<dbReference type="InterPro" id="IPR037022">
    <property type="entry name" value="Formyl_trans_C_sf"/>
</dbReference>
<name>A0A520MU82_9GAMM</name>
<evidence type="ECO:0000256" key="1">
    <source>
        <dbReference type="ARBA" id="ARBA00002606"/>
    </source>
</evidence>
<evidence type="ECO:0000256" key="3">
    <source>
        <dbReference type="ARBA" id="ARBA00012261"/>
    </source>
</evidence>
<dbReference type="InterPro" id="IPR005793">
    <property type="entry name" value="Formyl_trans_C"/>
</dbReference>
<reference evidence="10 11" key="1">
    <citation type="submission" date="2019-02" db="EMBL/GenBank/DDBJ databases">
        <title>Prokaryotic population dynamics and viral predation in marine succession experiment using metagenomics: the confinement effect.</title>
        <authorList>
            <person name="Haro-Moreno J.M."/>
            <person name="Rodriguez-Valera F."/>
            <person name="Lopez-Perez M."/>
        </authorList>
    </citation>
    <scope>NUCLEOTIDE SEQUENCE [LARGE SCALE GENOMIC DNA]</scope>
    <source>
        <strain evidence="10">MED-G166</strain>
    </source>
</reference>
<evidence type="ECO:0000259" key="9">
    <source>
        <dbReference type="Pfam" id="PF02911"/>
    </source>
</evidence>
<dbReference type="Gene3D" id="3.10.25.10">
    <property type="entry name" value="Formyl transferase, C-terminal domain"/>
    <property type="match status" value="1"/>
</dbReference>
<dbReference type="PANTHER" id="PTHR11138:SF5">
    <property type="entry name" value="METHIONYL-TRNA FORMYLTRANSFERASE, MITOCHONDRIAL"/>
    <property type="match status" value="1"/>
</dbReference>
<evidence type="ECO:0000259" key="8">
    <source>
        <dbReference type="Pfam" id="PF00551"/>
    </source>
</evidence>
<dbReference type="InterPro" id="IPR005794">
    <property type="entry name" value="Fmt"/>
</dbReference>
<protein>
    <recommendedName>
        <fullName evidence="4">Methionyl-tRNA formyltransferase</fullName>
        <ecNumber evidence="3">2.1.2.9</ecNumber>
    </recommendedName>
</protein>
<evidence type="ECO:0000256" key="5">
    <source>
        <dbReference type="ARBA" id="ARBA00022679"/>
    </source>
</evidence>
<sequence length="312" mass="34843">MVKTKIRIGFAGTPKIAFDHLSKLLLSDKFSVEFILTQPNKAAGRGMSENISLFSELAKTIPVFQFSDLRSQEAQKEVASYKVDLLVVVAYGKLIPQWLLDHPTYGCLNVHFSLLPKYRGAAPMQRAIQNGEKLSGISFMKLEQGLDEGPVYKKIEANIEGKDFYEVENLLLQESLNEISNTVNDVCAGAAAENQKHSNATYAEKIEKLEGKINWNDSCESIKNKFLAFVNWPQTFFMVGEQEVKAMDLFIHSKEIGKAGEVQSFDRDSLKVFCADGVISIKSVKFPGKKVIGSLDFFNSKRDIISKGDLLI</sequence>
<dbReference type="EMBL" id="SHBL01000003">
    <property type="protein sequence ID" value="RZO24792.1"/>
    <property type="molecule type" value="Genomic_DNA"/>
</dbReference>
<dbReference type="AlphaFoldDB" id="A0A520MU82"/>
<dbReference type="Gene3D" id="3.40.50.170">
    <property type="entry name" value="Formyl transferase, N-terminal domain"/>
    <property type="match status" value="1"/>
</dbReference>
<organism evidence="10 11">
    <name type="scientific">SAR86 cluster bacterium</name>
    <dbReference type="NCBI Taxonomy" id="2030880"/>
    <lineage>
        <taxon>Bacteria</taxon>
        <taxon>Pseudomonadati</taxon>
        <taxon>Pseudomonadota</taxon>
        <taxon>Gammaproteobacteria</taxon>
        <taxon>SAR86 cluster</taxon>
    </lineage>
</organism>
<evidence type="ECO:0000256" key="6">
    <source>
        <dbReference type="ARBA" id="ARBA00022917"/>
    </source>
</evidence>
<feature type="domain" description="Formyl transferase C-terminal" evidence="9">
    <location>
        <begin position="205"/>
        <end position="301"/>
    </location>
</feature>
<comment type="similarity">
    <text evidence="2">Belongs to the Fmt family.</text>
</comment>
<evidence type="ECO:0000256" key="4">
    <source>
        <dbReference type="ARBA" id="ARBA00016014"/>
    </source>
</evidence>
<dbReference type="Pfam" id="PF00551">
    <property type="entry name" value="Formyl_trans_N"/>
    <property type="match status" value="1"/>
</dbReference>
<evidence type="ECO:0000313" key="11">
    <source>
        <dbReference type="Proteomes" id="UP000320146"/>
    </source>
</evidence>
<comment type="catalytic activity">
    <reaction evidence="7">
        <text>L-methionyl-tRNA(fMet) + (6R)-10-formyltetrahydrofolate = N-formyl-L-methionyl-tRNA(fMet) + (6S)-5,6,7,8-tetrahydrofolate + H(+)</text>
        <dbReference type="Rhea" id="RHEA:24380"/>
        <dbReference type="Rhea" id="RHEA-COMP:9952"/>
        <dbReference type="Rhea" id="RHEA-COMP:9953"/>
        <dbReference type="ChEBI" id="CHEBI:15378"/>
        <dbReference type="ChEBI" id="CHEBI:57453"/>
        <dbReference type="ChEBI" id="CHEBI:78530"/>
        <dbReference type="ChEBI" id="CHEBI:78844"/>
        <dbReference type="ChEBI" id="CHEBI:195366"/>
        <dbReference type="EC" id="2.1.2.9"/>
    </reaction>
</comment>
<comment type="caution">
    <text evidence="10">The sequence shown here is derived from an EMBL/GenBank/DDBJ whole genome shotgun (WGS) entry which is preliminary data.</text>
</comment>
<dbReference type="SUPFAM" id="SSF53328">
    <property type="entry name" value="Formyltransferase"/>
    <property type="match status" value="1"/>
</dbReference>
<gene>
    <name evidence="10" type="primary">fmt</name>
    <name evidence="10" type="ORF">EVA99_00755</name>
</gene>
<dbReference type="EC" id="2.1.2.9" evidence="3"/>
<dbReference type="InterPro" id="IPR036477">
    <property type="entry name" value="Formyl_transf_N_sf"/>
</dbReference>
<dbReference type="SUPFAM" id="SSF50486">
    <property type="entry name" value="FMT C-terminal domain-like"/>
    <property type="match status" value="1"/>
</dbReference>
<dbReference type="CDD" id="cd08704">
    <property type="entry name" value="Met_tRNA_FMT_C"/>
    <property type="match status" value="1"/>
</dbReference>
<dbReference type="Proteomes" id="UP000320146">
    <property type="component" value="Unassembled WGS sequence"/>
</dbReference>
<dbReference type="InterPro" id="IPR011034">
    <property type="entry name" value="Formyl_transferase-like_C_sf"/>
</dbReference>
<proteinExistence type="inferred from homology"/>
<dbReference type="NCBIfam" id="TIGR00460">
    <property type="entry name" value="fmt"/>
    <property type="match status" value="1"/>
</dbReference>
<evidence type="ECO:0000256" key="7">
    <source>
        <dbReference type="ARBA" id="ARBA00048558"/>
    </source>
</evidence>
<dbReference type="GO" id="GO:0004479">
    <property type="term" value="F:methionyl-tRNA formyltransferase activity"/>
    <property type="evidence" value="ECO:0007669"/>
    <property type="project" value="UniProtKB-EC"/>
</dbReference>
<keyword evidence="5 10" id="KW-0808">Transferase</keyword>
<feature type="domain" description="Formyl transferase N-terminal" evidence="8">
    <location>
        <begin position="12"/>
        <end position="161"/>
    </location>
</feature>
<dbReference type="Pfam" id="PF02911">
    <property type="entry name" value="Formyl_trans_C"/>
    <property type="match status" value="1"/>
</dbReference>
<accession>A0A520MU82</accession>
<dbReference type="InterPro" id="IPR041711">
    <property type="entry name" value="Met-tRNA-FMT_N"/>
</dbReference>
<dbReference type="GO" id="GO:0005829">
    <property type="term" value="C:cytosol"/>
    <property type="evidence" value="ECO:0007669"/>
    <property type="project" value="TreeGrafter"/>
</dbReference>
<dbReference type="InterPro" id="IPR044135">
    <property type="entry name" value="Met-tRNA-FMT_C"/>
</dbReference>